<dbReference type="InterPro" id="IPR044135">
    <property type="entry name" value="Met-tRNA-FMT_C"/>
</dbReference>
<protein>
    <recommendedName>
        <fullName evidence="2">methionyl-tRNA formyltransferase</fullName>
        <ecNumber evidence="2">2.1.2.9</ecNumber>
    </recommendedName>
</protein>
<evidence type="ECO:0000256" key="4">
    <source>
        <dbReference type="ARBA" id="ARBA00022917"/>
    </source>
</evidence>
<dbReference type="AlphaFoldDB" id="A0A644T1Y3"/>
<dbReference type="CDD" id="cd08704">
    <property type="entry name" value="Met_tRNA_FMT_C"/>
    <property type="match status" value="1"/>
</dbReference>
<dbReference type="Pfam" id="PF00551">
    <property type="entry name" value="Formyl_trans_N"/>
    <property type="match status" value="1"/>
</dbReference>
<evidence type="ECO:0000259" key="5">
    <source>
        <dbReference type="Pfam" id="PF00551"/>
    </source>
</evidence>
<dbReference type="InterPro" id="IPR001555">
    <property type="entry name" value="GART_AS"/>
</dbReference>
<organism evidence="7">
    <name type="scientific">bioreactor metagenome</name>
    <dbReference type="NCBI Taxonomy" id="1076179"/>
    <lineage>
        <taxon>unclassified sequences</taxon>
        <taxon>metagenomes</taxon>
        <taxon>ecological metagenomes</taxon>
    </lineage>
</organism>
<evidence type="ECO:0000259" key="6">
    <source>
        <dbReference type="Pfam" id="PF02911"/>
    </source>
</evidence>
<dbReference type="InterPro" id="IPR036477">
    <property type="entry name" value="Formyl_transf_N_sf"/>
</dbReference>
<comment type="similarity">
    <text evidence="1">Belongs to the Fmt family.</text>
</comment>
<evidence type="ECO:0000313" key="7">
    <source>
        <dbReference type="EMBL" id="MPL60507.1"/>
    </source>
</evidence>
<dbReference type="InterPro" id="IPR005794">
    <property type="entry name" value="Fmt"/>
</dbReference>
<feature type="domain" description="Formyl transferase C-terminal" evidence="6">
    <location>
        <begin position="210"/>
        <end position="303"/>
    </location>
</feature>
<keyword evidence="3 7" id="KW-0808">Transferase</keyword>
<dbReference type="PANTHER" id="PTHR11138:SF5">
    <property type="entry name" value="METHIONYL-TRNA FORMYLTRANSFERASE, MITOCHONDRIAL"/>
    <property type="match status" value="1"/>
</dbReference>
<dbReference type="EC" id="2.1.2.9" evidence="2"/>
<dbReference type="InterPro" id="IPR002376">
    <property type="entry name" value="Formyl_transf_N"/>
</dbReference>
<dbReference type="InterPro" id="IPR005793">
    <property type="entry name" value="Formyl_trans_C"/>
</dbReference>
<dbReference type="Gene3D" id="3.40.50.12230">
    <property type="match status" value="1"/>
</dbReference>
<dbReference type="GO" id="GO:0004479">
    <property type="term" value="F:methionyl-tRNA formyltransferase activity"/>
    <property type="evidence" value="ECO:0007669"/>
    <property type="project" value="UniProtKB-EC"/>
</dbReference>
<evidence type="ECO:0000256" key="2">
    <source>
        <dbReference type="ARBA" id="ARBA00012261"/>
    </source>
</evidence>
<dbReference type="HAMAP" id="MF_00182">
    <property type="entry name" value="Formyl_trans"/>
    <property type="match status" value="1"/>
</dbReference>
<evidence type="ECO:0000256" key="3">
    <source>
        <dbReference type="ARBA" id="ARBA00022679"/>
    </source>
</evidence>
<sequence>MSYPKVIFMGTPDFAVPCLDMLIEQGYNVTTVVTQPDRPKGRGQKLAFSPVKARALEHRLNILQPENIKETATITELIALQPDLIVVVAFGQFLPKTLLDLPRLGCVNVHASLLPCYRGAAPIHWAIINGEKTTGITTMYMDIGMDTGDMILKAETPITPTDTTGQLHDTLSVLGAKVLKETISLLLTGKAPRMVQPKELATYAPLLTRDIEKINWNNSAEQINNLIRGLNPWPGAYCRSNDKNLKVWESRVSDTMTNGQPGKVHKITPSGIIVETGHGLVELLTVQPENKRRMGGRDFASGYGLNSEEYLS</sequence>
<feature type="domain" description="Formyl transferase N-terminal" evidence="5">
    <location>
        <begin position="5"/>
        <end position="182"/>
    </location>
</feature>
<dbReference type="InterPro" id="IPR041711">
    <property type="entry name" value="Met-tRNA-FMT_N"/>
</dbReference>
<dbReference type="InterPro" id="IPR011034">
    <property type="entry name" value="Formyl_transferase-like_C_sf"/>
</dbReference>
<dbReference type="CDD" id="cd08646">
    <property type="entry name" value="FMT_core_Met-tRNA-FMT_N"/>
    <property type="match status" value="1"/>
</dbReference>
<dbReference type="FunFam" id="3.40.50.12230:FF:000001">
    <property type="entry name" value="Methionyl-tRNA formyltransferase"/>
    <property type="match status" value="1"/>
</dbReference>
<gene>
    <name evidence="7" type="primary">fmt_2</name>
    <name evidence="7" type="ORF">SDC9_06068</name>
</gene>
<reference evidence="7" key="1">
    <citation type="submission" date="2019-08" db="EMBL/GenBank/DDBJ databases">
        <authorList>
            <person name="Kucharzyk K."/>
            <person name="Murdoch R.W."/>
            <person name="Higgins S."/>
            <person name="Loffler F."/>
        </authorList>
    </citation>
    <scope>NUCLEOTIDE SEQUENCE</scope>
</reference>
<name>A0A644T1Y3_9ZZZZ</name>
<dbReference type="Pfam" id="PF02911">
    <property type="entry name" value="Formyl_trans_C"/>
    <property type="match status" value="1"/>
</dbReference>
<accession>A0A644T1Y3</accession>
<dbReference type="EMBL" id="VSSQ01000012">
    <property type="protein sequence ID" value="MPL60507.1"/>
    <property type="molecule type" value="Genomic_DNA"/>
</dbReference>
<evidence type="ECO:0000256" key="1">
    <source>
        <dbReference type="ARBA" id="ARBA00010699"/>
    </source>
</evidence>
<dbReference type="NCBIfam" id="TIGR00460">
    <property type="entry name" value="fmt"/>
    <property type="match status" value="1"/>
</dbReference>
<proteinExistence type="inferred from homology"/>
<dbReference type="SUPFAM" id="SSF53328">
    <property type="entry name" value="Formyltransferase"/>
    <property type="match status" value="1"/>
</dbReference>
<dbReference type="PANTHER" id="PTHR11138">
    <property type="entry name" value="METHIONYL-TRNA FORMYLTRANSFERASE"/>
    <property type="match status" value="1"/>
</dbReference>
<dbReference type="PROSITE" id="PS00373">
    <property type="entry name" value="GART"/>
    <property type="match status" value="1"/>
</dbReference>
<keyword evidence="4" id="KW-0648">Protein biosynthesis</keyword>
<dbReference type="GO" id="GO:0005829">
    <property type="term" value="C:cytosol"/>
    <property type="evidence" value="ECO:0007669"/>
    <property type="project" value="TreeGrafter"/>
</dbReference>
<comment type="caution">
    <text evidence="7">The sequence shown here is derived from an EMBL/GenBank/DDBJ whole genome shotgun (WGS) entry which is preliminary data.</text>
</comment>
<dbReference type="SUPFAM" id="SSF50486">
    <property type="entry name" value="FMT C-terminal domain-like"/>
    <property type="match status" value="1"/>
</dbReference>